<dbReference type="InterPro" id="IPR053290">
    <property type="entry name" value="TSET_complex_member"/>
</dbReference>
<dbReference type="FunCoup" id="A0A2V0NMA6">
    <property type="interactions" value="691"/>
</dbReference>
<dbReference type="Proteomes" id="UP000247498">
    <property type="component" value="Unassembled WGS sequence"/>
</dbReference>
<dbReference type="PANTHER" id="PTHR45521">
    <property type="entry name" value="TSET COMPLEX MEMBER TSTF"/>
    <property type="match status" value="1"/>
</dbReference>
<dbReference type="InParanoid" id="A0A2V0NMA6"/>
<sequence>MLQLRSFVPTQDKVKTLEFHPVQPWIAFADKADNVKVWDWSTQQVVHDLSLGGADDEGAVEAAINRGGERDGSFATNASAAGYVPSRVASGHVRQVRFLDAEVAHWQSAAAALAVNGTAAVQLLRASDVHALDGARLLVIVCEAKVLLYDLASKKPFEVTKATLDGKSPTCVAFLFRGGPGGPVSGGAGVDGMMASPLLAVGCADGVVRLVHLATLRVVGRLAPSAGAKSGAITAVLALPSRAGYEGGGAAAGSTGGGRQQQRQQKQQQQHGPDLLAGGGAAAGQFVASRDLVVAGDSAGALLLWDPFSRLAGRGGDTAPARTVEGHSGEVLALCLAPGPEDPVATAPRVFSAGADKQLAAWEPQSLTEMWRTKMDPKAPATSLAYSHRYFNLSGAHALLMTVGGSAVMAMYTLAQLPLERGLRPCVDLAPLIPPGTKKVPKAYAIAVSPMRPNLAAVGANAGLAFLTFDRMYPLPVAPVPPRDLAAAHVSPGRAPAPAGAPHAAYAAHMGDAVWLVTCAAVSKDFGDGTTHTLPSVLSRERVGPATGQSGRAIIAVSPSGQYVSACWPASRQYFVWYRTLTGAWQQVDSGLGVDLAWHSHRDQFAVVEEPPPQMPHLPKAKGLLKNREKEAARAAAAAAEAAAAAALQSVLRIRQLDGLEVKLTCQQASLGGDVPVGVHGGPLLGVSYRRVTSSGAELSGEEASPVMQLWSWDGRTKVGPEFPEPNFVRWDPTVHMVALGYLRQVQLFRARPAFEHLATVPVPGATGAAWALRQLYIATTTSVHAAFVSPGESRGPAGQSLLDLDDGAGGGGPAEPVVALVTLAATSGSDAVGGLRAEGAASGGAALPAPAPRPPGPIALLGAAEGGLWLVNSYGQPMVLPLTHPGVRARCLASMGDVMGAVQVAAAGLAPRHHNDFASFLGAMAGPTGAHMALLGLPGLSLPMEVELCIATGQWRRALACCDALIHGCADRSHLRFAGNAAARRYAVATEASAAAAEAVATGAGAIAAAAAAASAAAAGAAAAADSVAQTGPRADDPPAPTKAATNQAMWGHMGFGGLFVDNFSTPVVEEPAQRKARDPIARGRVDWGAPLGGGWKYARGGGGRATHTKPGTAGAAAGGPAPGALPPSRDALRLAMRLVEGSHGAGVTDVTAAAAALLLEHRGCLSAAQLARLAARMAEVGMNDDVRLLVDSSVRSGSHNGQAVGFVAAALTGDLGRLQSALATSGTVALAALQANTYRLPQSMATMTAWNDALCGASAAGGGQAHLTVTPAGL</sequence>
<protein>
    <submittedName>
        <fullName evidence="2">Uncharacterized protein</fullName>
    </submittedName>
</protein>
<proteinExistence type="predicted"/>
<comment type="caution">
    <text evidence="2">The sequence shown here is derived from an EMBL/GenBank/DDBJ whole genome shotgun (WGS) entry which is preliminary data.</text>
</comment>
<feature type="region of interest" description="Disordered" evidence="1">
    <location>
        <begin position="790"/>
        <end position="809"/>
    </location>
</feature>
<dbReference type="Gene3D" id="2.130.10.10">
    <property type="entry name" value="YVTN repeat-like/Quinoprotein amine dehydrogenase"/>
    <property type="match status" value="2"/>
</dbReference>
<dbReference type="InterPro" id="IPR011047">
    <property type="entry name" value="Quinoprotein_ADH-like_sf"/>
</dbReference>
<dbReference type="SMART" id="SM00320">
    <property type="entry name" value="WD40"/>
    <property type="match status" value="3"/>
</dbReference>
<feature type="compositionally biased region" description="Low complexity" evidence="1">
    <location>
        <begin position="260"/>
        <end position="272"/>
    </location>
</feature>
<name>A0A2V0NMA6_9CHLO</name>
<organism evidence="2 3">
    <name type="scientific">Raphidocelis subcapitata</name>
    <dbReference type="NCBI Taxonomy" id="307507"/>
    <lineage>
        <taxon>Eukaryota</taxon>
        <taxon>Viridiplantae</taxon>
        <taxon>Chlorophyta</taxon>
        <taxon>core chlorophytes</taxon>
        <taxon>Chlorophyceae</taxon>
        <taxon>CS clade</taxon>
        <taxon>Sphaeropleales</taxon>
        <taxon>Selenastraceae</taxon>
        <taxon>Raphidocelis</taxon>
    </lineage>
</organism>
<dbReference type="InterPro" id="IPR015943">
    <property type="entry name" value="WD40/YVTN_repeat-like_dom_sf"/>
</dbReference>
<evidence type="ECO:0000313" key="2">
    <source>
        <dbReference type="EMBL" id="GBF88621.1"/>
    </source>
</evidence>
<dbReference type="STRING" id="307507.A0A2V0NMA6"/>
<dbReference type="PANTHER" id="PTHR45521:SF2">
    <property type="entry name" value="TRANSDUCIN_WD40 REPEAT-LIKE SUPERFAMILY PROTEIN"/>
    <property type="match status" value="1"/>
</dbReference>
<evidence type="ECO:0000313" key="3">
    <source>
        <dbReference type="Proteomes" id="UP000247498"/>
    </source>
</evidence>
<dbReference type="OrthoDB" id="509637at2759"/>
<gene>
    <name evidence="2" type="ORF">Rsub_01336</name>
</gene>
<reference evidence="2 3" key="1">
    <citation type="journal article" date="2018" name="Sci. Rep.">
        <title>Raphidocelis subcapitata (=Pseudokirchneriella subcapitata) provides an insight into genome evolution and environmental adaptations in the Sphaeropleales.</title>
        <authorList>
            <person name="Suzuki S."/>
            <person name="Yamaguchi H."/>
            <person name="Nakajima N."/>
            <person name="Kawachi M."/>
        </authorList>
    </citation>
    <scope>NUCLEOTIDE SEQUENCE [LARGE SCALE GENOMIC DNA]</scope>
    <source>
        <strain evidence="2 3">NIES-35</strain>
    </source>
</reference>
<evidence type="ECO:0000256" key="1">
    <source>
        <dbReference type="SAM" id="MobiDB-lite"/>
    </source>
</evidence>
<dbReference type="InterPro" id="IPR001680">
    <property type="entry name" value="WD40_rpt"/>
</dbReference>
<dbReference type="AlphaFoldDB" id="A0A2V0NMA6"/>
<dbReference type="EMBL" id="BDRX01000005">
    <property type="protein sequence ID" value="GBF88621.1"/>
    <property type="molecule type" value="Genomic_DNA"/>
</dbReference>
<feature type="region of interest" description="Disordered" evidence="1">
    <location>
        <begin position="1103"/>
        <end position="1126"/>
    </location>
</feature>
<dbReference type="SUPFAM" id="SSF50998">
    <property type="entry name" value="Quinoprotein alcohol dehydrogenase-like"/>
    <property type="match status" value="1"/>
</dbReference>
<keyword evidence="3" id="KW-1185">Reference proteome</keyword>
<accession>A0A2V0NMA6</accession>
<feature type="compositionally biased region" description="Gly residues" evidence="1">
    <location>
        <begin position="248"/>
        <end position="259"/>
    </location>
</feature>
<feature type="region of interest" description="Disordered" evidence="1">
    <location>
        <begin position="248"/>
        <end position="276"/>
    </location>
</feature>